<proteinExistence type="predicted"/>
<organism evidence="1 2">
    <name type="scientific">Entomophthora muscae</name>
    <dbReference type="NCBI Taxonomy" id="34485"/>
    <lineage>
        <taxon>Eukaryota</taxon>
        <taxon>Fungi</taxon>
        <taxon>Fungi incertae sedis</taxon>
        <taxon>Zoopagomycota</taxon>
        <taxon>Entomophthoromycotina</taxon>
        <taxon>Entomophthoromycetes</taxon>
        <taxon>Entomophthorales</taxon>
        <taxon>Entomophthoraceae</taxon>
        <taxon>Entomophthora</taxon>
    </lineage>
</organism>
<keyword evidence="2" id="KW-1185">Reference proteome</keyword>
<comment type="caution">
    <text evidence="1">The sequence shown here is derived from an EMBL/GenBank/DDBJ whole genome shotgun (WGS) entry which is preliminary data.</text>
</comment>
<reference evidence="1" key="1">
    <citation type="submission" date="2022-04" db="EMBL/GenBank/DDBJ databases">
        <title>Genome of the entomopathogenic fungus Entomophthora muscae.</title>
        <authorList>
            <person name="Elya C."/>
            <person name="Lovett B.R."/>
            <person name="Lee E."/>
            <person name="Macias A.M."/>
            <person name="Hajek A.E."/>
            <person name="De Bivort B.L."/>
            <person name="Kasson M.T."/>
            <person name="De Fine Licht H.H."/>
            <person name="Stajich J.E."/>
        </authorList>
    </citation>
    <scope>NUCLEOTIDE SEQUENCE</scope>
    <source>
        <strain evidence="1">Berkeley</strain>
    </source>
</reference>
<gene>
    <name evidence="1" type="ORF">DSO57_1000586</name>
</gene>
<sequence length="507" mass="56980">MSTSIYAIVFAATGFALLHRFLAPKAINHFPAVPLLWTVLAMIKKLPFDDVLEYTTQISLVHKYKVVRAYFQGQWTLMVGCPLLAHDIYLDTKTFPKLVPEEHLPETVFAKLTGHSAFFSNDKAWRTHRKTLLDLTTFTTYVSKESTLSSTRLAELMTNMHAKITSHNTSKLDALKLMQSLTFDTLTTQFLNTNFNLTQSNNNPAASILNTFDNAFTYAFTLTTTLFPSLQHKHNPLYNKIYKDIQHWEDCLKQIISSTRKAMQIELSSTHQDLVTKMIQASKQTNYDVATADEAILNNLKMLFLPSQSLPPALGAALHFLAQDSAIQDKAYQEIKSVVGNVCSGLALTQSQMKAMPYLNAIVKETLRLYPTLCPPPKRIASKNVTLGSHFIPKGTHLMIDAFAIQRDPSLWPNPNKFDPLRFIKNPNPSIHAGYLPFAGGARRCPGSQLVLDLMTNILANILVYHTVKYPALEAASPKSHMKLKLKAQVILIPENLELEFHPRQAN</sequence>
<protein>
    <submittedName>
        <fullName evidence="1">Uncharacterized protein</fullName>
    </submittedName>
</protein>
<accession>A0ACC2S018</accession>
<evidence type="ECO:0000313" key="2">
    <source>
        <dbReference type="Proteomes" id="UP001165960"/>
    </source>
</evidence>
<evidence type="ECO:0000313" key="1">
    <source>
        <dbReference type="EMBL" id="KAJ9055726.1"/>
    </source>
</evidence>
<dbReference type="EMBL" id="QTSX02006391">
    <property type="protein sequence ID" value="KAJ9055726.1"/>
    <property type="molecule type" value="Genomic_DNA"/>
</dbReference>
<name>A0ACC2S018_9FUNG</name>
<dbReference type="Proteomes" id="UP001165960">
    <property type="component" value="Unassembled WGS sequence"/>
</dbReference>